<keyword evidence="1" id="KW-0812">Transmembrane</keyword>
<evidence type="ECO:0000313" key="3">
    <source>
        <dbReference type="Proteomes" id="UP000051913"/>
    </source>
</evidence>
<feature type="transmembrane region" description="Helical" evidence="1">
    <location>
        <begin position="103"/>
        <end position="122"/>
    </location>
</feature>
<organism evidence="2 3">
    <name type="scientific">Bradyrhizobium valentinum</name>
    <dbReference type="NCBI Taxonomy" id="1518501"/>
    <lineage>
        <taxon>Bacteria</taxon>
        <taxon>Pseudomonadati</taxon>
        <taxon>Pseudomonadota</taxon>
        <taxon>Alphaproteobacteria</taxon>
        <taxon>Hyphomicrobiales</taxon>
        <taxon>Nitrobacteraceae</taxon>
        <taxon>Bradyrhizobium</taxon>
    </lineage>
</organism>
<keyword evidence="1" id="KW-1133">Transmembrane helix</keyword>
<evidence type="ECO:0000313" key="2">
    <source>
        <dbReference type="EMBL" id="KRQ98120.1"/>
    </source>
</evidence>
<dbReference type="EMBL" id="LLXX01000179">
    <property type="protein sequence ID" value="KRQ98120.1"/>
    <property type="molecule type" value="Genomic_DNA"/>
</dbReference>
<evidence type="ECO:0000256" key="1">
    <source>
        <dbReference type="SAM" id="Phobius"/>
    </source>
</evidence>
<reference evidence="2 3" key="1">
    <citation type="submission" date="2014-03" db="EMBL/GenBank/DDBJ databases">
        <title>Bradyrhizobium valentinum sp. nov., isolated from effective nodules of Lupinus mariae-josephae, a lupine endemic of basic-lime soils in Eastern Spain.</title>
        <authorList>
            <person name="Duran D."/>
            <person name="Rey L."/>
            <person name="Navarro A."/>
            <person name="Busquets A."/>
            <person name="Imperial J."/>
            <person name="Ruiz-Argueso T."/>
        </authorList>
    </citation>
    <scope>NUCLEOTIDE SEQUENCE [LARGE SCALE GENOMIC DNA]</scope>
    <source>
        <strain evidence="2 3">LmjM3</strain>
    </source>
</reference>
<feature type="transmembrane region" description="Helical" evidence="1">
    <location>
        <begin position="34"/>
        <end position="55"/>
    </location>
</feature>
<comment type="caution">
    <text evidence="2">The sequence shown here is derived from an EMBL/GenBank/DDBJ whole genome shotgun (WGS) entry which is preliminary data.</text>
</comment>
<dbReference type="Proteomes" id="UP000051913">
    <property type="component" value="Unassembled WGS sequence"/>
</dbReference>
<gene>
    <name evidence="2" type="ORF">CP49_30280</name>
</gene>
<name>A0A0R3KGB8_9BRAD</name>
<keyword evidence="1" id="KW-0472">Membrane</keyword>
<dbReference type="RefSeq" id="WP_057854310.1">
    <property type="nucleotide sequence ID" value="NZ_LLXX01000179.1"/>
</dbReference>
<protein>
    <submittedName>
        <fullName evidence="2">Uncharacterized protein</fullName>
    </submittedName>
</protein>
<dbReference type="OrthoDB" id="8240151at2"/>
<dbReference type="AlphaFoldDB" id="A0A0R3KGB8"/>
<feature type="transmembrane region" description="Helical" evidence="1">
    <location>
        <begin position="6"/>
        <end position="27"/>
    </location>
</feature>
<sequence length="124" mass="14115">MLFLSYTYRFLSNFVFLALVYFALNFLEKYQHRVVVAVLVLVYAGMHAASALRSFHFFQRIERLELEARRLVAALGEGPNSTSTRKQVITDVGAFRHAGEIKAYIDLLFLAIVILLCIAKIVTN</sequence>
<accession>A0A0R3KGB8</accession>
<keyword evidence="3" id="KW-1185">Reference proteome</keyword>
<proteinExistence type="predicted"/>